<evidence type="ECO:0000256" key="3">
    <source>
        <dbReference type="ARBA" id="ARBA00022990"/>
    </source>
</evidence>
<dbReference type="GO" id="GO:0000160">
    <property type="term" value="P:phosphorelay signal transduction system"/>
    <property type="evidence" value="ECO:0007669"/>
    <property type="project" value="UniProtKB-UniRule"/>
</dbReference>
<evidence type="ECO:0000259" key="8">
    <source>
        <dbReference type="PROSITE" id="PS50894"/>
    </source>
</evidence>
<dbReference type="Proteomes" id="UP000236291">
    <property type="component" value="Unassembled WGS sequence"/>
</dbReference>
<comment type="subcellular location">
    <subcellularLocation>
        <location evidence="7">Cytoplasm</location>
        <location evidence="7">Cytosol</location>
    </subcellularLocation>
    <subcellularLocation>
        <location evidence="7">Nucleus</location>
    </subcellularLocation>
</comment>
<comment type="caution">
    <text evidence="9">The sequence shown here is derived from an EMBL/GenBank/DDBJ whole genome shotgun (WGS) entry which is preliminary data.</text>
</comment>
<reference evidence="9 10" key="2">
    <citation type="journal article" date="2017" name="Front. Plant Sci.">
        <title>Gene Classification and Mining of Molecular Markers Useful in Red Clover (Trifolium pratense) Breeding.</title>
        <authorList>
            <person name="Istvanek J."/>
            <person name="Dluhosova J."/>
            <person name="Dluhos P."/>
            <person name="Patkova L."/>
            <person name="Nedelnik J."/>
            <person name="Repkova J."/>
        </authorList>
    </citation>
    <scope>NUCLEOTIDE SEQUENCE [LARGE SCALE GENOMIC DNA]</scope>
    <source>
        <strain evidence="10">cv. Tatra</strain>
        <tissue evidence="9">Young leaves</tissue>
    </source>
</reference>
<dbReference type="PROSITE" id="PS50894">
    <property type="entry name" value="HPT"/>
    <property type="match status" value="1"/>
</dbReference>
<keyword evidence="3" id="KW-0007">Acetylation</keyword>
<dbReference type="AlphaFoldDB" id="A0A2K3MPL4"/>
<gene>
    <name evidence="9" type="ORF">L195_g015784</name>
</gene>
<dbReference type="GO" id="GO:0005829">
    <property type="term" value="C:cytosol"/>
    <property type="evidence" value="ECO:0007669"/>
    <property type="project" value="UniProtKB-SubCell"/>
</dbReference>
<comment type="function">
    <text evidence="7">Functions as a two-component phosphorelay mediators between cytokinin sensor histidine kinases and response regulators (B-type ARRs). Plays an important role in propagating cytokinin signal transduction.</text>
</comment>
<keyword evidence="1" id="KW-0963">Cytoplasm</keyword>
<evidence type="ECO:0000256" key="2">
    <source>
        <dbReference type="ARBA" id="ARBA00022864"/>
    </source>
</evidence>
<dbReference type="InterPro" id="IPR045871">
    <property type="entry name" value="AHP1-5/YPD1"/>
</dbReference>
<keyword evidence="5" id="KW-0539">Nucleus</keyword>
<dbReference type="GO" id="GO:0009927">
    <property type="term" value="F:histidine phosphotransfer kinase activity"/>
    <property type="evidence" value="ECO:0007669"/>
    <property type="project" value="UniProtKB-UniRule"/>
</dbReference>
<evidence type="ECO:0000256" key="5">
    <source>
        <dbReference type="ARBA" id="ARBA00023242"/>
    </source>
</evidence>
<dbReference type="GO" id="GO:0005634">
    <property type="term" value="C:nucleus"/>
    <property type="evidence" value="ECO:0007669"/>
    <property type="project" value="UniProtKB-SubCell"/>
</dbReference>
<dbReference type="FunFam" id="1.20.120.160:FF:000001">
    <property type="entry name" value="Histidine-containing phosphotransfer protein 1"/>
    <property type="match status" value="1"/>
</dbReference>
<proteinExistence type="predicted"/>
<keyword evidence="6" id="KW-0597">Phosphoprotein</keyword>
<dbReference type="GO" id="GO:0043424">
    <property type="term" value="F:protein histidine kinase binding"/>
    <property type="evidence" value="ECO:0007669"/>
    <property type="project" value="UniProtKB-UniRule"/>
</dbReference>
<accession>A0A2K3MPL4</accession>
<evidence type="ECO:0000313" key="10">
    <source>
        <dbReference type="Proteomes" id="UP000236291"/>
    </source>
</evidence>
<dbReference type="ExpressionAtlas" id="A0A2K3MPL4">
    <property type="expression patterns" value="baseline"/>
</dbReference>
<feature type="domain" description="HPt" evidence="8">
    <location>
        <begin position="36"/>
        <end position="137"/>
    </location>
</feature>
<protein>
    <recommendedName>
        <fullName evidence="7">Histidine-containing phosphotransfer protein</fullName>
    </recommendedName>
</protein>
<keyword evidence="2 7" id="KW-0932">Cytokinin signaling pathway</keyword>
<dbReference type="Pfam" id="PF01627">
    <property type="entry name" value="Hpt"/>
    <property type="match status" value="1"/>
</dbReference>
<evidence type="ECO:0000256" key="1">
    <source>
        <dbReference type="ARBA" id="ARBA00022490"/>
    </source>
</evidence>
<evidence type="ECO:0000256" key="4">
    <source>
        <dbReference type="ARBA" id="ARBA00023012"/>
    </source>
</evidence>
<evidence type="ECO:0000256" key="6">
    <source>
        <dbReference type="PROSITE-ProRule" id="PRU00110"/>
    </source>
</evidence>
<dbReference type="Gene3D" id="1.20.120.160">
    <property type="entry name" value="HPT domain"/>
    <property type="match status" value="1"/>
</dbReference>
<feature type="modified residue" description="Phosphohistidine" evidence="6">
    <location>
        <position position="77"/>
    </location>
</feature>
<sequence>MDQLQRKLRDYEAAMFQQGFLDDQFSQLQKLQDDSSPDFVIEVMTMFFDDSEKLLNNISRALEQIPVNFKQIDAYVHQQKGSSASVGAARVKNICATFRSFCEAQNRDGTMDYTALPKNVEPFTKEKNVDCRCVSCLQQLQKEYSQLKKNLQYLFRLQQEFKAAAGSIPTGE</sequence>
<dbReference type="GO" id="GO:0009736">
    <property type="term" value="P:cytokinin-activated signaling pathway"/>
    <property type="evidence" value="ECO:0007669"/>
    <property type="project" value="UniProtKB-KW"/>
</dbReference>
<dbReference type="PANTHER" id="PTHR28242:SF13">
    <property type="entry name" value="HISTIDINE-CONTAINING PHOSPHOTRANSFER PROTEIN 5"/>
    <property type="match status" value="1"/>
</dbReference>
<reference evidence="9 10" key="1">
    <citation type="journal article" date="2014" name="Am. J. Bot.">
        <title>Genome assembly and annotation for red clover (Trifolium pratense; Fabaceae).</title>
        <authorList>
            <person name="Istvanek J."/>
            <person name="Jaros M."/>
            <person name="Krenek A."/>
            <person name="Repkova J."/>
        </authorList>
    </citation>
    <scope>NUCLEOTIDE SEQUENCE [LARGE SCALE GENOMIC DNA]</scope>
    <source>
        <strain evidence="10">cv. Tatra</strain>
        <tissue evidence="9">Young leaves</tissue>
    </source>
</reference>
<dbReference type="CDD" id="cd00088">
    <property type="entry name" value="HPT"/>
    <property type="match status" value="1"/>
</dbReference>
<dbReference type="STRING" id="57577.A0A2K3MPL4"/>
<dbReference type="SUPFAM" id="SSF47226">
    <property type="entry name" value="Histidine-containing phosphotransfer domain, HPT domain"/>
    <property type="match status" value="1"/>
</dbReference>
<organism evidence="9 10">
    <name type="scientific">Trifolium pratense</name>
    <name type="common">Red clover</name>
    <dbReference type="NCBI Taxonomy" id="57577"/>
    <lineage>
        <taxon>Eukaryota</taxon>
        <taxon>Viridiplantae</taxon>
        <taxon>Streptophyta</taxon>
        <taxon>Embryophyta</taxon>
        <taxon>Tracheophyta</taxon>
        <taxon>Spermatophyta</taxon>
        <taxon>Magnoliopsida</taxon>
        <taxon>eudicotyledons</taxon>
        <taxon>Gunneridae</taxon>
        <taxon>Pentapetalae</taxon>
        <taxon>rosids</taxon>
        <taxon>fabids</taxon>
        <taxon>Fabales</taxon>
        <taxon>Fabaceae</taxon>
        <taxon>Papilionoideae</taxon>
        <taxon>50 kb inversion clade</taxon>
        <taxon>NPAAA clade</taxon>
        <taxon>Hologalegina</taxon>
        <taxon>IRL clade</taxon>
        <taxon>Trifolieae</taxon>
        <taxon>Trifolium</taxon>
    </lineage>
</organism>
<name>A0A2K3MPL4_TRIPR</name>
<dbReference type="EMBL" id="ASHM01010783">
    <property type="protein sequence ID" value="PNX92644.1"/>
    <property type="molecule type" value="Genomic_DNA"/>
</dbReference>
<dbReference type="InterPro" id="IPR008207">
    <property type="entry name" value="Sig_transdc_His_kin_Hpt_dom"/>
</dbReference>
<dbReference type="InterPro" id="IPR036641">
    <property type="entry name" value="HPT_dom_sf"/>
</dbReference>
<comment type="domain">
    <text evidence="7">Histidine-containing phosphotransfer domain (HPt) contains an active histidine that mediates the phosphotransfer.</text>
</comment>
<evidence type="ECO:0000256" key="7">
    <source>
        <dbReference type="RuleBase" id="RU369004"/>
    </source>
</evidence>
<keyword evidence="4 7" id="KW-0902">Two-component regulatory system</keyword>
<evidence type="ECO:0000313" key="9">
    <source>
        <dbReference type="EMBL" id="PNX92644.1"/>
    </source>
</evidence>
<dbReference type="PANTHER" id="PTHR28242">
    <property type="entry name" value="PHOSPHORELAY INTERMEDIATE PROTEIN YPD1"/>
    <property type="match status" value="1"/>
</dbReference>